<keyword evidence="3" id="KW-0378">Hydrolase</keyword>
<dbReference type="Proteomes" id="UP000641514">
    <property type="component" value="Unassembled WGS sequence"/>
</dbReference>
<proteinExistence type="inferred from homology"/>
<dbReference type="PANTHER" id="PTHR47359:SF3">
    <property type="entry name" value="NLP_P60 DOMAIN-CONTAINING PROTEIN-RELATED"/>
    <property type="match status" value="1"/>
</dbReference>
<dbReference type="Pfam" id="PF00877">
    <property type="entry name" value="NLPC_P60"/>
    <property type="match status" value="1"/>
</dbReference>
<evidence type="ECO:0000256" key="4">
    <source>
        <dbReference type="ARBA" id="ARBA00022807"/>
    </source>
</evidence>
<dbReference type="EMBL" id="BMJH01000003">
    <property type="protein sequence ID" value="GGC71206.1"/>
    <property type="molecule type" value="Genomic_DNA"/>
</dbReference>
<reference evidence="7" key="1">
    <citation type="journal article" date="2014" name="Int. J. Syst. Evol. Microbiol.">
        <title>Complete genome sequence of Corynebacterium casei LMG S-19264T (=DSM 44701T), isolated from a smear-ripened cheese.</title>
        <authorList>
            <consortium name="US DOE Joint Genome Institute (JGI-PGF)"/>
            <person name="Walter F."/>
            <person name="Albersmeier A."/>
            <person name="Kalinowski J."/>
            <person name="Ruckert C."/>
        </authorList>
    </citation>
    <scope>NUCLEOTIDE SEQUENCE</scope>
    <source>
        <strain evidence="7">CGMCC 1.15478</strain>
    </source>
</reference>
<keyword evidence="8" id="KW-1185">Reference proteome</keyword>
<evidence type="ECO:0000256" key="2">
    <source>
        <dbReference type="ARBA" id="ARBA00022670"/>
    </source>
</evidence>
<evidence type="ECO:0000256" key="5">
    <source>
        <dbReference type="SAM" id="Coils"/>
    </source>
</evidence>
<dbReference type="PROSITE" id="PS51935">
    <property type="entry name" value="NLPC_P60"/>
    <property type="match status" value="1"/>
</dbReference>
<sequence length="369" mass="40521">MRLPLLSQRSRAPHFQAPHIQANSPQRFAAVLCTIALSAVLVTAPHIGNPPSAAAHPDITNATEALQRLTELSRDATRANDQVLTAEIRLEELHNQLGEAEERQHELGRAASEARDRIAELQEIVDKFTAANYRGVRVDPIYALLTSDSPQTLITQLSALEIISRDTGERIKDFESARATYETAERLARESAERFLQLTRDAQAQHATLQSRQSVLQGQIEEIKALYETLSEEERERWIGAIIPPGFDPDLVRGSGVGAEIVRAALSRIGTPYVWGATGPNEFDCSGLVMWAHNQLGRSVPRTSQMQAQGGMPVRPAEIQPGDVVVYYADASHVGLYIGNGQIVHASTFGVPVKVDPVNNAPIHAIRRY</sequence>
<evidence type="ECO:0000259" key="6">
    <source>
        <dbReference type="PROSITE" id="PS51935"/>
    </source>
</evidence>
<organism evidence="7 8">
    <name type="scientific">Hoyosella rhizosphaerae</name>
    <dbReference type="NCBI Taxonomy" id="1755582"/>
    <lineage>
        <taxon>Bacteria</taxon>
        <taxon>Bacillati</taxon>
        <taxon>Actinomycetota</taxon>
        <taxon>Actinomycetes</taxon>
        <taxon>Mycobacteriales</taxon>
        <taxon>Hoyosellaceae</taxon>
        <taxon>Hoyosella</taxon>
    </lineage>
</organism>
<evidence type="ECO:0000313" key="8">
    <source>
        <dbReference type="Proteomes" id="UP000641514"/>
    </source>
</evidence>
<dbReference type="Gene3D" id="6.10.250.3150">
    <property type="match status" value="1"/>
</dbReference>
<dbReference type="InterPro" id="IPR000064">
    <property type="entry name" value="NLP_P60_dom"/>
</dbReference>
<evidence type="ECO:0000256" key="3">
    <source>
        <dbReference type="ARBA" id="ARBA00022801"/>
    </source>
</evidence>
<evidence type="ECO:0000313" key="7">
    <source>
        <dbReference type="EMBL" id="GGC71206.1"/>
    </source>
</evidence>
<dbReference type="AlphaFoldDB" id="A0A916XGA5"/>
<dbReference type="GO" id="GO:0006508">
    <property type="term" value="P:proteolysis"/>
    <property type="evidence" value="ECO:0007669"/>
    <property type="project" value="UniProtKB-KW"/>
</dbReference>
<comment type="similarity">
    <text evidence="1">Belongs to the peptidase C40 family.</text>
</comment>
<comment type="caution">
    <text evidence="7">The sequence shown here is derived from an EMBL/GenBank/DDBJ whole genome shotgun (WGS) entry which is preliminary data.</text>
</comment>
<keyword evidence="2" id="KW-0645">Protease</keyword>
<dbReference type="InterPro" id="IPR038765">
    <property type="entry name" value="Papain-like_cys_pep_sf"/>
</dbReference>
<keyword evidence="4" id="KW-0788">Thiol protease</keyword>
<dbReference type="RefSeq" id="WP_188675494.1">
    <property type="nucleotide sequence ID" value="NZ_BMJH01000003.1"/>
</dbReference>
<feature type="coiled-coil region" evidence="5">
    <location>
        <begin position="62"/>
        <end position="131"/>
    </location>
</feature>
<name>A0A916XGA5_9ACTN</name>
<accession>A0A916XGA5</accession>
<keyword evidence="5" id="KW-0175">Coiled coil</keyword>
<gene>
    <name evidence="7" type="ORF">GCM10011410_25150</name>
</gene>
<dbReference type="PANTHER" id="PTHR47359">
    <property type="entry name" value="PEPTIDOGLYCAN DL-ENDOPEPTIDASE CWLO"/>
    <property type="match status" value="1"/>
</dbReference>
<evidence type="ECO:0000256" key="1">
    <source>
        <dbReference type="ARBA" id="ARBA00007074"/>
    </source>
</evidence>
<reference evidence="7" key="2">
    <citation type="submission" date="2020-09" db="EMBL/GenBank/DDBJ databases">
        <authorList>
            <person name="Sun Q."/>
            <person name="Zhou Y."/>
        </authorList>
    </citation>
    <scope>NUCLEOTIDE SEQUENCE</scope>
    <source>
        <strain evidence="7">CGMCC 1.15478</strain>
    </source>
</reference>
<dbReference type="InterPro" id="IPR051794">
    <property type="entry name" value="PG_Endopeptidase_C40"/>
</dbReference>
<dbReference type="GO" id="GO:0008234">
    <property type="term" value="F:cysteine-type peptidase activity"/>
    <property type="evidence" value="ECO:0007669"/>
    <property type="project" value="UniProtKB-KW"/>
</dbReference>
<protein>
    <submittedName>
        <fullName evidence="7">Endopeptidase</fullName>
    </submittedName>
</protein>
<feature type="domain" description="NlpC/P60" evidence="6">
    <location>
        <begin position="255"/>
        <end position="369"/>
    </location>
</feature>
<dbReference type="Gene3D" id="3.90.1720.10">
    <property type="entry name" value="endopeptidase domain like (from Nostoc punctiforme)"/>
    <property type="match status" value="1"/>
</dbReference>
<dbReference type="SUPFAM" id="SSF54001">
    <property type="entry name" value="Cysteine proteinases"/>
    <property type="match status" value="1"/>
</dbReference>